<evidence type="ECO:0000313" key="11">
    <source>
        <dbReference type="EMBL" id="JAP86135.1"/>
    </source>
</evidence>
<name>A0A131Z5U9_RHIAP</name>
<dbReference type="PROSITE" id="PS00785">
    <property type="entry name" value="5_NUCLEOTIDASE_1"/>
    <property type="match status" value="1"/>
</dbReference>
<dbReference type="Pfam" id="PF02872">
    <property type="entry name" value="5_nucleotid_C"/>
    <property type="match status" value="1"/>
</dbReference>
<dbReference type="GO" id="GO:0000166">
    <property type="term" value="F:nucleotide binding"/>
    <property type="evidence" value="ECO:0007669"/>
    <property type="project" value="UniProtKB-KW"/>
</dbReference>
<dbReference type="GO" id="GO:0006196">
    <property type="term" value="P:AMP catabolic process"/>
    <property type="evidence" value="ECO:0007669"/>
    <property type="project" value="TreeGrafter"/>
</dbReference>
<feature type="chain" id="PRO_5007229990" description="5'-nucleotidase" evidence="8">
    <location>
        <begin position="22"/>
        <end position="574"/>
    </location>
</feature>
<evidence type="ECO:0000256" key="3">
    <source>
        <dbReference type="ARBA" id="ARBA00012643"/>
    </source>
</evidence>
<evidence type="ECO:0000256" key="4">
    <source>
        <dbReference type="ARBA" id="ARBA00022723"/>
    </source>
</evidence>
<evidence type="ECO:0000259" key="9">
    <source>
        <dbReference type="Pfam" id="PF00149"/>
    </source>
</evidence>
<dbReference type="InterPro" id="IPR029052">
    <property type="entry name" value="Metallo-depent_PP-like"/>
</dbReference>
<dbReference type="FunFam" id="3.90.780.10:FF:000001">
    <property type="entry name" value="NT5E isoform 3"/>
    <property type="match status" value="1"/>
</dbReference>
<sequence length="574" mass="63593">MMWCFSNTAVVLFMCSHLCYSTQDKDTQGNTELQLTILHTNDIHSHIVPSSKYGGLCSESDKQNGTCYGGVARITKKVKDLKKEYRDAMFMNAGDFYQGTAWYSILKYNIVSAVMEKMDYDYLCLGNHEFDDGPKGLAPFLVRMQDANISVINTNANFSNEAELKDIQLPKSVTKTINGTTIGIVGAVLHETRELSNPGNVTFSNDLESIRAEAENLTSHGVKIIIALTHIGYPREMQIAAEVKDVDIVVGGHTNTFLYHGDGYPPENKPEGDYPTVVNKSDGNGTALVVQDFWFGKFLGFLQVLFDKEGNVKNWTGNPILINASVPEDSDVKAIISEYEPKVNAAIAECIGYTKVLLEQDDNICRLRECNQGNLLTDAYYSYYVDKSPSTPAMWSDVNGAVLNGGTIRSQIQQGNITLGDIMQTAPFGQTIVIVTLYGYELEEMFEHSVANYSYKNRKGAFLQVSGIRVMYNLTLPPNSRVVSVHILCTNCTVPVYKPLEKCDVYRVVTTDFVARGGDGFKKARNVTDSGPLDLDVLKDYIVKMSPLKTPVEGRITIHGNITEDADGKIVPKR</sequence>
<dbReference type="GO" id="GO:0005886">
    <property type="term" value="C:plasma membrane"/>
    <property type="evidence" value="ECO:0007669"/>
    <property type="project" value="TreeGrafter"/>
</dbReference>
<dbReference type="InterPro" id="IPR006146">
    <property type="entry name" value="5'-Nucleotdase_CS"/>
</dbReference>
<dbReference type="Gene3D" id="3.90.780.10">
    <property type="entry name" value="5'-Nucleotidase, C-terminal domain"/>
    <property type="match status" value="1"/>
</dbReference>
<evidence type="ECO:0000256" key="5">
    <source>
        <dbReference type="ARBA" id="ARBA00022729"/>
    </source>
</evidence>
<keyword evidence="4" id="KW-0479">Metal-binding</keyword>
<proteinExistence type="inferred from homology"/>
<feature type="domain" description="5'-Nucleotidase C-terminal" evidence="10">
    <location>
        <begin position="351"/>
        <end position="522"/>
    </location>
</feature>
<feature type="signal peptide" evidence="8">
    <location>
        <begin position="1"/>
        <end position="21"/>
    </location>
</feature>
<reference evidence="11" key="1">
    <citation type="journal article" date="2016" name="Ticks Tick Borne Dis.">
        <title>De novo assembly and annotation of the salivary gland transcriptome of Rhipicephalus appendiculatus male and female ticks during blood feeding.</title>
        <authorList>
            <person name="de Castro M.H."/>
            <person name="de Klerk D."/>
            <person name="Pienaar R."/>
            <person name="Latif A.A."/>
            <person name="Rees D.J."/>
            <person name="Mans B.J."/>
        </authorList>
    </citation>
    <scope>NUCLEOTIDE SEQUENCE</scope>
    <source>
        <tissue evidence="11">Salivary glands</tissue>
    </source>
</reference>
<dbReference type="GO" id="GO:0046872">
    <property type="term" value="F:metal ion binding"/>
    <property type="evidence" value="ECO:0007669"/>
    <property type="project" value="UniProtKB-KW"/>
</dbReference>
<dbReference type="PRINTS" id="PR01607">
    <property type="entry name" value="APYRASEFAMLY"/>
</dbReference>
<evidence type="ECO:0000256" key="1">
    <source>
        <dbReference type="ARBA" id="ARBA00000815"/>
    </source>
</evidence>
<dbReference type="EC" id="3.1.3.5" evidence="3"/>
<dbReference type="SUPFAM" id="SSF56300">
    <property type="entry name" value="Metallo-dependent phosphatases"/>
    <property type="match status" value="1"/>
</dbReference>
<evidence type="ECO:0000256" key="7">
    <source>
        <dbReference type="ARBA" id="ARBA00022801"/>
    </source>
</evidence>
<dbReference type="PANTHER" id="PTHR11575:SF24">
    <property type="entry name" value="5'-NUCLEOTIDASE"/>
    <property type="match status" value="1"/>
</dbReference>
<dbReference type="CDD" id="cd07409">
    <property type="entry name" value="MPP_CD73_N"/>
    <property type="match status" value="1"/>
</dbReference>
<dbReference type="InterPro" id="IPR006179">
    <property type="entry name" value="5_nucleotidase/apyrase"/>
</dbReference>
<evidence type="ECO:0000256" key="2">
    <source>
        <dbReference type="ARBA" id="ARBA00006654"/>
    </source>
</evidence>
<dbReference type="InterPro" id="IPR004843">
    <property type="entry name" value="Calcineurin-like_PHP"/>
</dbReference>
<feature type="domain" description="Calcineurin-like phosphoesterase" evidence="9">
    <location>
        <begin position="35"/>
        <end position="254"/>
    </location>
</feature>
<protein>
    <recommendedName>
        <fullName evidence="3">5'-nucleotidase</fullName>
        <ecNumber evidence="3">3.1.3.5</ecNumber>
    </recommendedName>
</protein>
<dbReference type="InterPro" id="IPR036907">
    <property type="entry name" value="5'-Nucleotdase_C_sf"/>
</dbReference>
<keyword evidence="6 8" id="KW-0547">Nucleotide-binding</keyword>
<evidence type="ECO:0000256" key="6">
    <source>
        <dbReference type="ARBA" id="ARBA00022741"/>
    </source>
</evidence>
<dbReference type="Pfam" id="PF00149">
    <property type="entry name" value="Metallophos"/>
    <property type="match status" value="1"/>
</dbReference>
<keyword evidence="5 8" id="KW-0732">Signal</keyword>
<dbReference type="Gene3D" id="3.60.21.10">
    <property type="match status" value="1"/>
</dbReference>
<dbReference type="AlphaFoldDB" id="A0A131Z5U9"/>
<dbReference type="FunFam" id="3.60.21.10:FF:000020">
    <property type="entry name" value="NT5E isoform 4"/>
    <property type="match status" value="1"/>
</dbReference>
<dbReference type="InterPro" id="IPR008334">
    <property type="entry name" value="5'-Nucleotdase_C"/>
</dbReference>
<accession>A0A131Z5U9</accession>
<organism evidence="11">
    <name type="scientific">Rhipicephalus appendiculatus</name>
    <name type="common">Brown ear tick</name>
    <dbReference type="NCBI Taxonomy" id="34631"/>
    <lineage>
        <taxon>Eukaryota</taxon>
        <taxon>Metazoa</taxon>
        <taxon>Ecdysozoa</taxon>
        <taxon>Arthropoda</taxon>
        <taxon>Chelicerata</taxon>
        <taxon>Arachnida</taxon>
        <taxon>Acari</taxon>
        <taxon>Parasitiformes</taxon>
        <taxon>Ixodida</taxon>
        <taxon>Ixodoidea</taxon>
        <taxon>Ixodidae</taxon>
        <taxon>Rhipicephalinae</taxon>
        <taxon>Rhipicephalus</taxon>
        <taxon>Rhipicephalus</taxon>
    </lineage>
</organism>
<keyword evidence="7 8" id="KW-0378">Hydrolase</keyword>
<dbReference type="EMBL" id="GEDV01002422">
    <property type="protein sequence ID" value="JAP86135.1"/>
    <property type="molecule type" value="Transcribed_RNA"/>
</dbReference>
<comment type="similarity">
    <text evidence="2 8">Belongs to the 5'-nucleotidase family.</text>
</comment>
<evidence type="ECO:0000259" key="10">
    <source>
        <dbReference type="Pfam" id="PF02872"/>
    </source>
</evidence>
<dbReference type="SUPFAM" id="SSF55816">
    <property type="entry name" value="5'-nucleotidase (syn. UDP-sugar hydrolase), C-terminal domain"/>
    <property type="match status" value="1"/>
</dbReference>
<evidence type="ECO:0000256" key="8">
    <source>
        <dbReference type="RuleBase" id="RU362119"/>
    </source>
</evidence>
<comment type="catalytic activity">
    <reaction evidence="1">
        <text>a ribonucleoside 5'-phosphate + H2O = a ribonucleoside + phosphate</text>
        <dbReference type="Rhea" id="RHEA:12484"/>
        <dbReference type="ChEBI" id="CHEBI:15377"/>
        <dbReference type="ChEBI" id="CHEBI:18254"/>
        <dbReference type="ChEBI" id="CHEBI:43474"/>
        <dbReference type="ChEBI" id="CHEBI:58043"/>
        <dbReference type="EC" id="3.1.3.5"/>
    </reaction>
</comment>
<dbReference type="PROSITE" id="PS00786">
    <property type="entry name" value="5_NUCLEOTIDASE_2"/>
    <property type="match status" value="1"/>
</dbReference>
<dbReference type="PANTHER" id="PTHR11575">
    <property type="entry name" value="5'-NUCLEOTIDASE-RELATED"/>
    <property type="match status" value="1"/>
</dbReference>
<dbReference type="GO" id="GO:0008253">
    <property type="term" value="F:5'-nucleotidase activity"/>
    <property type="evidence" value="ECO:0007669"/>
    <property type="project" value="UniProtKB-EC"/>
</dbReference>